<dbReference type="PANTHER" id="PTHR30221:SF3">
    <property type="entry name" value="SMALL-CONDUCTANCE MECHANOSENSITIVE CHANNEL"/>
    <property type="match status" value="1"/>
</dbReference>
<sequence>MQVLRPFKVGDFVTAGGVTGTVSELGLFGATIVTPDHVTTIVGNNKTCWDTISNYGLLPVRQVELTAKIATAPTQRMR</sequence>
<dbReference type="InterPro" id="IPR006685">
    <property type="entry name" value="MscS_channel_2nd"/>
</dbReference>
<evidence type="ECO:0000313" key="7">
    <source>
        <dbReference type="EMBL" id="CAB3638943.1"/>
    </source>
</evidence>
<evidence type="ECO:0000256" key="3">
    <source>
        <dbReference type="ARBA" id="ARBA00022989"/>
    </source>
</evidence>
<keyword evidence="5" id="KW-0406">Ion transport</keyword>
<dbReference type="GO" id="GO:0005886">
    <property type="term" value="C:plasma membrane"/>
    <property type="evidence" value="ECO:0007669"/>
    <property type="project" value="UniProtKB-SubCell"/>
</dbReference>
<dbReference type="Pfam" id="PF00924">
    <property type="entry name" value="MS_channel_2nd"/>
    <property type="match status" value="1"/>
</dbReference>
<keyword evidence="5" id="KW-0997">Cell inner membrane</keyword>
<dbReference type="Proteomes" id="UP000494205">
    <property type="component" value="Unassembled WGS sequence"/>
</dbReference>
<keyword evidence="5" id="KW-0407">Ion channel</keyword>
<dbReference type="Gene3D" id="2.30.30.60">
    <property type="match status" value="1"/>
</dbReference>
<reference evidence="7 8" key="1">
    <citation type="submission" date="2020-04" db="EMBL/GenBank/DDBJ databases">
        <authorList>
            <person name="De Canck E."/>
        </authorList>
    </citation>
    <scope>NUCLEOTIDE SEQUENCE [LARGE SCALE GENOMIC DNA]</scope>
    <source>
        <strain evidence="7 8">LMG 27174</strain>
    </source>
</reference>
<evidence type="ECO:0000259" key="6">
    <source>
        <dbReference type="Pfam" id="PF00924"/>
    </source>
</evidence>
<keyword evidence="5" id="KW-0813">Transport</keyword>
<comment type="function">
    <text evidence="5">Mechanosensitive channel that participates in the regulation of osmotic pressure changes within the cell, opening in response to stretch forces in the membrane lipid bilayer, without the need for other proteins. Contributes to normal resistance to hypoosmotic shock. Forms an ion channel of 1.0 nanosiemens conductance with a slight preference for anions.</text>
</comment>
<evidence type="ECO:0000256" key="2">
    <source>
        <dbReference type="ARBA" id="ARBA00022692"/>
    </source>
</evidence>
<comment type="subunit">
    <text evidence="5">Homoheptamer.</text>
</comment>
<protein>
    <recommendedName>
        <fullName evidence="5">Small-conductance mechanosensitive channel</fullName>
    </recommendedName>
</protein>
<dbReference type="AlphaFoldDB" id="A0A6J4ZPA1"/>
<accession>A0A6J4ZPA1</accession>
<evidence type="ECO:0000256" key="1">
    <source>
        <dbReference type="ARBA" id="ARBA00004370"/>
    </source>
</evidence>
<evidence type="ECO:0000256" key="4">
    <source>
        <dbReference type="ARBA" id="ARBA00023136"/>
    </source>
</evidence>
<organism evidence="7 8">
    <name type="scientific">Paraburkholderia rhynchosiae</name>
    <dbReference type="NCBI Taxonomy" id="487049"/>
    <lineage>
        <taxon>Bacteria</taxon>
        <taxon>Pseudomonadati</taxon>
        <taxon>Pseudomonadota</taxon>
        <taxon>Betaproteobacteria</taxon>
        <taxon>Burkholderiales</taxon>
        <taxon>Burkholderiaceae</taxon>
        <taxon>Paraburkholderia</taxon>
    </lineage>
</organism>
<proteinExistence type="inferred from homology"/>
<evidence type="ECO:0000313" key="8">
    <source>
        <dbReference type="Proteomes" id="UP000494205"/>
    </source>
</evidence>
<name>A0A6J4ZPA1_9BURK</name>
<comment type="subcellular location">
    <subcellularLocation>
        <location evidence="5">Cell inner membrane</location>
        <topology evidence="5">Multi-pass membrane protein</topology>
    </subcellularLocation>
    <subcellularLocation>
        <location evidence="1">Membrane</location>
    </subcellularLocation>
</comment>
<feature type="domain" description="Mechanosensitive ion channel MscS" evidence="6">
    <location>
        <begin position="4"/>
        <end position="55"/>
    </location>
</feature>
<dbReference type="EMBL" id="CADIJZ010000001">
    <property type="protein sequence ID" value="CAB3638943.1"/>
    <property type="molecule type" value="Genomic_DNA"/>
</dbReference>
<dbReference type="GO" id="GO:0008381">
    <property type="term" value="F:mechanosensitive monoatomic ion channel activity"/>
    <property type="evidence" value="ECO:0007669"/>
    <property type="project" value="InterPro"/>
</dbReference>
<dbReference type="InterPro" id="IPR010920">
    <property type="entry name" value="LSM_dom_sf"/>
</dbReference>
<dbReference type="InterPro" id="IPR045275">
    <property type="entry name" value="MscS_archaea/bacteria_type"/>
</dbReference>
<evidence type="ECO:0000256" key="5">
    <source>
        <dbReference type="RuleBase" id="RU369025"/>
    </source>
</evidence>
<gene>
    <name evidence="7" type="ORF">LMG27174_00358</name>
</gene>
<dbReference type="InterPro" id="IPR023408">
    <property type="entry name" value="MscS_beta-dom_sf"/>
</dbReference>
<keyword evidence="3" id="KW-1133">Transmembrane helix</keyword>
<keyword evidence="2" id="KW-0812">Transmembrane</keyword>
<keyword evidence="4" id="KW-0472">Membrane</keyword>
<dbReference type="PANTHER" id="PTHR30221">
    <property type="entry name" value="SMALL-CONDUCTANCE MECHANOSENSITIVE CHANNEL"/>
    <property type="match status" value="1"/>
</dbReference>
<keyword evidence="5" id="KW-1003">Cell membrane</keyword>
<dbReference type="SUPFAM" id="SSF50182">
    <property type="entry name" value="Sm-like ribonucleoproteins"/>
    <property type="match status" value="1"/>
</dbReference>
<comment type="similarity">
    <text evidence="5">Belongs to the MscS (TC 1.A.23) family.</text>
</comment>